<dbReference type="Gene3D" id="3.40.50.1980">
    <property type="entry name" value="Nitrogenase molybdenum iron protein domain"/>
    <property type="match status" value="2"/>
</dbReference>
<accession>A0ABY4XBM5</accession>
<reference evidence="2" key="1">
    <citation type="journal article" date="2022" name="Toxins">
        <title>Genomic Analysis of Sphingopyxis sp. USTB-05 for Biodegrading Cyanobacterial Hepatotoxins.</title>
        <authorList>
            <person name="Liu C."/>
            <person name="Xu Q."/>
            <person name="Zhao Z."/>
            <person name="Zhang H."/>
            <person name="Liu X."/>
            <person name="Yin C."/>
            <person name="Liu Y."/>
            <person name="Yan H."/>
        </authorList>
    </citation>
    <scope>NUCLEOTIDE SEQUENCE</scope>
    <source>
        <strain evidence="2">NBD5</strain>
    </source>
</reference>
<sequence>MLALAAPAAPPAAGPRLLSINPCIDAVLRQVADPRQIVAISHYSQQARSSSVPLAWARRFPATGGTAEEVVARAPDLVLAGGHVAPATIAALARLHIAVRQFPVPDTVEESAAQVRAIAAASGHAARGAALAARILLAARPVPGPRVPALIWQGGGLVPGAGTLPDALLARAGFRNLSRSYGLKQWDVLPLEYLVARPPRVLLSVGAAEAGGDRLAGHPALRRLGRRITIAPYPARLINCGGPTIIDAMARLRAIRAAVTAR</sequence>
<proteinExistence type="predicted"/>
<dbReference type="PANTHER" id="PTHR30535:SF34">
    <property type="entry name" value="MOLYBDATE-BINDING PROTEIN MOLA"/>
    <property type="match status" value="1"/>
</dbReference>
<gene>
    <name evidence="2" type="ORF">LHA26_07680</name>
</gene>
<protein>
    <submittedName>
        <fullName evidence="2">ABC transporter substrate-binding protein</fullName>
    </submittedName>
</protein>
<dbReference type="EMBL" id="CP084930">
    <property type="protein sequence ID" value="USI74317.1"/>
    <property type="molecule type" value="Genomic_DNA"/>
</dbReference>
<dbReference type="RefSeq" id="WP_252168120.1">
    <property type="nucleotide sequence ID" value="NZ_CP084930.1"/>
</dbReference>
<evidence type="ECO:0000259" key="1">
    <source>
        <dbReference type="Pfam" id="PF01497"/>
    </source>
</evidence>
<evidence type="ECO:0000313" key="2">
    <source>
        <dbReference type="EMBL" id="USI74317.1"/>
    </source>
</evidence>
<dbReference type="Pfam" id="PF01497">
    <property type="entry name" value="Peripla_BP_2"/>
    <property type="match status" value="1"/>
</dbReference>
<dbReference type="SUPFAM" id="SSF53807">
    <property type="entry name" value="Helical backbone' metal receptor"/>
    <property type="match status" value="1"/>
</dbReference>
<name>A0ABY4XBM5_9SPHN</name>
<feature type="domain" description="Fe/B12 periplasmic-binding" evidence="1">
    <location>
        <begin position="19"/>
        <end position="223"/>
    </location>
</feature>
<dbReference type="InterPro" id="IPR050902">
    <property type="entry name" value="ABC_Transporter_SBP"/>
</dbReference>
<evidence type="ECO:0000313" key="3">
    <source>
        <dbReference type="Proteomes" id="UP001056937"/>
    </source>
</evidence>
<dbReference type="InterPro" id="IPR002491">
    <property type="entry name" value="ABC_transptr_periplasmic_BD"/>
</dbReference>
<keyword evidence="3" id="KW-1185">Reference proteome</keyword>
<organism evidence="2 3">
    <name type="scientific">Sphingomonas morindae</name>
    <dbReference type="NCBI Taxonomy" id="1541170"/>
    <lineage>
        <taxon>Bacteria</taxon>
        <taxon>Pseudomonadati</taxon>
        <taxon>Pseudomonadota</taxon>
        <taxon>Alphaproteobacteria</taxon>
        <taxon>Sphingomonadales</taxon>
        <taxon>Sphingomonadaceae</taxon>
        <taxon>Sphingomonas</taxon>
    </lineage>
</organism>
<dbReference type="CDD" id="cd00636">
    <property type="entry name" value="TroA-like"/>
    <property type="match status" value="1"/>
</dbReference>
<dbReference type="Proteomes" id="UP001056937">
    <property type="component" value="Chromosome 1"/>
</dbReference>
<dbReference type="PANTHER" id="PTHR30535">
    <property type="entry name" value="VITAMIN B12-BINDING PROTEIN"/>
    <property type="match status" value="1"/>
</dbReference>